<keyword evidence="3" id="KW-1185">Reference proteome</keyword>
<protein>
    <submittedName>
        <fullName evidence="2">Uncharacterized protein</fullName>
    </submittedName>
</protein>
<accession>A0A9D4TKI9</accession>
<dbReference type="EMBL" id="SIDB01000009">
    <property type="protein sequence ID" value="KAI3428259.1"/>
    <property type="molecule type" value="Genomic_DNA"/>
</dbReference>
<proteinExistence type="predicted"/>
<feature type="region of interest" description="Disordered" evidence="1">
    <location>
        <begin position="514"/>
        <end position="547"/>
    </location>
</feature>
<dbReference type="OrthoDB" id="10664617at2759"/>
<feature type="compositionally biased region" description="Acidic residues" evidence="1">
    <location>
        <begin position="524"/>
        <end position="534"/>
    </location>
</feature>
<gene>
    <name evidence="2" type="ORF">D9Q98_006638</name>
</gene>
<sequence length="547" mass="56471">MARSSATPRRSRRQESDAVEVLDALASRLAAMGSRKWKTQELAIALDKAAGTVEDATVQEYIRGNLAQCAQQLHDRLLALQASAAEEAEQAEALAPPAKRSKRVGKAKAAPQTAPRVESPAMAAAAAAAAAPPATLNTAQGYEQLAAAAITGQPDPRFTTASLLLARKPPSEQLVLAHVRQLQPESGSLDASLPLQGEALAAAAATALGTCAALSAESSDPVDALRMFAPALGLLSDAWQLLSELEGPAAAFELQRLAAHALASMHASLLAHAIPHSVSNSSTTRYWRSCPQQQPAAAAAAEAACAAVCGLRASMLVHSATRGSAAVGRQRQQLEAQGAACAADIGLLAPHAASGVLSLLSSTPLEQVQGSSGAARRFLVLYLGAAQQELDGQRDYLSRVAAARTASAAAQQLGEQGLAARLLEAASGVPASQEFVGWLHQQPPSGIVSAALAASKRGQDALSRHLVRECSERGLQALLAAMQQGAGREGDEGAAAQDELLFFDDKAGDGSMFGRDWAVRSDGDGDEDEEDEAGGLERRLSVDLGGE</sequence>
<dbReference type="AlphaFoldDB" id="A0A9D4TKI9"/>
<name>A0A9D4TKI9_CHLVU</name>
<reference evidence="2" key="1">
    <citation type="journal article" date="2019" name="Plant J.">
        <title>Chlorella vulgaris genome assembly and annotation reveals the molecular basis for metabolic acclimation to high light conditions.</title>
        <authorList>
            <person name="Cecchin M."/>
            <person name="Marcolungo L."/>
            <person name="Rossato M."/>
            <person name="Girolomoni L."/>
            <person name="Cosentino E."/>
            <person name="Cuine S."/>
            <person name="Li-Beisson Y."/>
            <person name="Delledonne M."/>
            <person name="Ballottari M."/>
        </authorList>
    </citation>
    <scope>NUCLEOTIDE SEQUENCE</scope>
    <source>
        <strain evidence="2">211/11P</strain>
    </source>
</reference>
<comment type="caution">
    <text evidence="2">The sequence shown here is derived from an EMBL/GenBank/DDBJ whole genome shotgun (WGS) entry which is preliminary data.</text>
</comment>
<evidence type="ECO:0000313" key="3">
    <source>
        <dbReference type="Proteomes" id="UP001055712"/>
    </source>
</evidence>
<evidence type="ECO:0000256" key="1">
    <source>
        <dbReference type="SAM" id="MobiDB-lite"/>
    </source>
</evidence>
<feature type="region of interest" description="Disordered" evidence="1">
    <location>
        <begin position="91"/>
        <end position="117"/>
    </location>
</feature>
<dbReference type="Proteomes" id="UP001055712">
    <property type="component" value="Unassembled WGS sequence"/>
</dbReference>
<reference evidence="2" key="2">
    <citation type="submission" date="2020-11" db="EMBL/GenBank/DDBJ databases">
        <authorList>
            <person name="Cecchin M."/>
            <person name="Marcolungo L."/>
            <person name="Rossato M."/>
            <person name="Girolomoni L."/>
            <person name="Cosentino E."/>
            <person name="Cuine S."/>
            <person name="Li-Beisson Y."/>
            <person name="Delledonne M."/>
            <person name="Ballottari M."/>
        </authorList>
    </citation>
    <scope>NUCLEOTIDE SEQUENCE</scope>
    <source>
        <strain evidence="2">211/11P</strain>
        <tissue evidence="2">Whole cell</tissue>
    </source>
</reference>
<evidence type="ECO:0000313" key="2">
    <source>
        <dbReference type="EMBL" id="KAI3428259.1"/>
    </source>
</evidence>
<organism evidence="2 3">
    <name type="scientific">Chlorella vulgaris</name>
    <name type="common">Green alga</name>
    <dbReference type="NCBI Taxonomy" id="3077"/>
    <lineage>
        <taxon>Eukaryota</taxon>
        <taxon>Viridiplantae</taxon>
        <taxon>Chlorophyta</taxon>
        <taxon>core chlorophytes</taxon>
        <taxon>Trebouxiophyceae</taxon>
        <taxon>Chlorellales</taxon>
        <taxon>Chlorellaceae</taxon>
        <taxon>Chlorella clade</taxon>
        <taxon>Chlorella</taxon>
    </lineage>
</organism>